<dbReference type="InterPro" id="IPR036108">
    <property type="entry name" value="4pyrrol_syn_uPrphyn_synt_sf"/>
</dbReference>
<feature type="non-terminal residue" evidence="2">
    <location>
        <position position="1"/>
    </location>
</feature>
<dbReference type="CDD" id="cd06578">
    <property type="entry name" value="HemD"/>
    <property type="match status" value="1"/>
</dbReference>
<sequence>ALRRAGVAEVTAPLRMDTEGLLDLPGLTAVAGESIALITAPGGRGELAPALEARGATILRADVYERVPLPPDPRALQSLRALTAPAVIALSSGEALAHLLDAWPADVLARLRACPVVAASDRLAAIARDHGFTQVSRAEGPRPAQLVAAAGQAAGHPVA</sequence>
<organism evidence="2 3">
    <name type="scientific">Lysobacter daejeonensis GH1-9</name>
    <dbReference type="NCBI Taxonomy" id="1385517"/>
    <lineage>
        <taxon>Bacteria</taxon>
        <taxon>Pseudomonadati</taxon>
        <taxon>Pseudomonadota</taxon>
        <taxon>Gammaproteobacteria</taxon>
        <taxon>Lysobacterales</taxon>
        <taxon>Lysobacteraceae</taxon>
        <taxon>Aerolutibacter</taxon>
    </lineage>
</organism>
<name>A0A0A0EP22_9GAMM</name>
<dbReference type="Gene3D" id="3.40.50.10090">
    <property type="match status" value="1"/>
</dbReference>
<dbReference type="RefSeq" id="WP_036140508.1">
    <property type="nucleotide sequence ID" value="NZ_AVPU01000069.1"/>
</dbReference>
<accession>A0A0A0EP22</accession>
<dbReference type="AlphaFoldDB" id="A0A0A0EP22"/>
<feature type="domain" description="Tetrapyrrole biosynthesis uroporphyrinogen III synthase" evidence="1">
    <location>
        <begin position="1"/>
        <end position="147"/>
    </location>
</feature>
<dbReference type="eggNOG" id="COG1587">
    <property type="taxonomic scope" value="Bacteria"/>
</dbReference>
<dbReference type="Pfam" id="PF02602">
    <property type="entry name" value="HEM4"/>
    <property type="match status" value="1"/>
</dbReference>
<dbReference type="InterPro" id="IPR003754">
    <property type="entry name" value="4pyrrol_synth_uPrphyn_synth"/>
</dbReference>
<evidence type="ECO:0000313" key="3">
    <source>
        <dbReference type="Proteomes" id="UP000029998"/>
    </source>
</evidence>
<dbReference type="Proteomes" id="UP000029998">
    <property type="component" value="Unassembled WGS sequence"/>
</dbReference>
<evidence type="ECO:0000313" key="2">
    <source>
        <dbReference type="EMBL" id="KGM50927.1"/>
    </source>
</evidence>
<protein>
    <recommendedName>
        <fullName evidence="1">Tetrapyrrole biosynthesis uroporphyrinogen III synthase domain-containing protein</fullName>
    </recommendedName>
</protein>
<dbReference type="SUPFAM" id="SSF69618">
    <property type="entry name" value="HemD-like"/>
    <property type="match status" value="1"/>
</dbReference>
<dbReference type="EMBL" id="AVPU01000069">
    <property type="protein sequence ID" value="KGM50927.1"/>
    <property type="molecule type" value="Genomic_DNA"/>
</dbReference>
<proteinExistence type="predicted"/>
<dbReference type="GO" id="GO:0033014">
    <property type="term" value="P:tetrapyrrole biosynthetic process"/>
    <property type="evidence" value="ECO:0007669"/>
    <property type="project" value="InterPro"/>
</dbReference>
<reference evidence="2 3" key="1">
    <citation type="submission" date="2013-08" db="EMBL/GenBank/DDBJ databases">
        <title>Genome sequencing of Lysobacter.</title>
        <authorList>
            <person name="Zhang S."/>
            <person name="Wang G."/>
        </authorList>
    </citation>
    <scope>NUCLEOTIDE SEQUENCE [LARGE SCALE GENOMIC DNA]</scope>
    <source>
        <strain evidence="2 3">GH1-9</strain>
    </source>
</reference>
<gene>
    <name evidence="2" type="ORF">N800_12620</name>
</gene>
<comment type="caution">
    <text evidence="2">The sequence shown here is derived from an EMBL/GenBank/DDBJ whole genome shotgun (WGS) entry which is preliminary data.</text>
</comment>
<evidence type="ECO:0000259" key="1">
    <source>
        <dbReference type="Pfam" id="PF02602"/>
    </source>
</evidence>
<dbReference type="GO" id="GO:0004852">
    <property type="term" value="F:uroporphyrinogen-III synthase activity"/>
    <property type="evidence" value="ECO:0007669"/>
    <property type="project" value="InterPro"/>
</dbReference>
<keyword evidence="3" id="KW-1185">Reference proteome</keyword>